<accession>A0A560F1X9</accession>
<gene>
    <name evidence="2" type="ORF">FBZ88_12982</name>
</gene>
<dbReference type="RefSeq" id="WP_145620222.1">
    <property type="nucleotide sequence ID" value="NZ_VITO01000029.1"/>
</dbReference>
<dbReference type="EMBL" id="VITO01000029">
    <property type="protein sequence ID" value="TWB15629.1"/>
    <property type="molecule type" value="Genomic_DNA"/>
</dbReference>
<name>A0A560F1X9_9PROT</name>
<evidence type="ECO:0000313" key="3">
    <source>
        <dbReference type="Proteomes" id="UP000316545"/>
    </source>
</evidence>
<comment type="caution">
    <text evidence="2">The sequence shown here is derived from an EMBL/GenBank/DDBJ whole genome shotgun (WGS) entry which is preliminary data.</text>
</comment>
<evidence type="ECO:0000313" key="2">
    <source>
        <dbReference type="EMBL" id="TWB15629.1"/>
    </source>
</evidence>
<sequence length="60" mass="6617">MRRSYLSPEAKAAIIRNRRMLGVKAPDLARGLELPTIRGEGGRPGYTQPPKGRDDGDEQP</sequence>
<feature type="region of interest" description="Disordered" evidence="1">
    <location>
        <begin position="33"/>
        <end position="60"/>
    </location>
</feature>
<keyword evidence="3" id="KW-1185">Reference proteome</keyword>
<dbReference type="Proteomes" id="UP000316545">
    <property type="component" value="Unassembled WGS sequence"/>
</dbReference>
<proteinExistence type="predicted"/>
<protein>
    <submittedName>
        <fullName evidence="2">Uncharacterized protein</fullName>
    </submittedName>
</protein>
<dbReference type="AlphaFoldDB" id="A0A560F1X9"/>
<organism evidence="2 3">
    <name type="scientific">Nitrospirillum amazonense</name>
    <dbReference type="NCBI Taxonomy" id="28077"/>
    <lineage>
        <taxon>Bacteria</taxon>
        <taxon>Pseudomonadati</taxon>
        <taxon>Pseudomonadota</taxon>
        <taxon>Alphaproteobacteria</taxon>
        <taxon>Rhodospirillales</taxon>
        <taxon>Azospirillaceae</taxon>
        <taxon>Nitrospirillum</taxon>
    </lineage>
</organism>
<evidence type="ECO:0000256" key="1">
    <source>
        <dbReference type="SAM" id="MobiDB-lite"/>
    </source>
</evidence>
<reference evidence="2 3" key="1">
    <citation type="submission" date="2019-06" db="EMBL/GenBank/DDBJ databases">
        <title>Genomic Encyclopedia of Type Strains, Phase IV (KMG-V): Genome sequencing to study the core and pangenomes of soil and plant-associated prokaryotes.</title>
        <authorList>
            <person name="Whitman W."/>
        </authorList>
    </citation>
    <scope>NUCLEOTIDE SEQUENCE [LARGE SCALE GENOMIC DNA]</scope>
    <source>
        <strain evidence="2 3">BR 11865</strain>
    </source>
</reference>